<dbReference type="GO" id="GO:0140647">
    <property type="term" value="P:P450-containing electron transport chain"/>
    <property type="evidence" value="ECO:0007669"/>
    <property type="project" value="InterPro"/>
</dbReference>
<evidence type="ECO:0000259" key="6">
    <source>
        <dbReference type="PROSITE" id="PS51085"/>
    </source>
</evidence>
<gene>
    <name evidence="7" type="ORF">DGYR_LOCUS13067</name>
</gene>
<dbReference type="GO" id="GO:0051537">
    <property type="term" value="F:2 iron, 2 sulfur cluster binding"/>
    <property type="evidence" value="ECO:0007669"/>
    <property type="project" value="UniProtKB-KW"/>
</dbReference>
<name>A0A7I8WC67_9ANNE</name>
<evidence type="ECO:0000256" key="2">
    <source>
        <dbReference type="ARBA" id="ARBA00022723"/>
    </source>
</evidence>
<dbReference type="PROSITE" id="PS51085">
    <property type="entry name" value="2FE2S_FER_2"/>
    <property type="match status" value="1"/>
</dbReference>
<dbReference type="OrthoDB" id="268593at2759"/>
<evidence type="ECO:0000313" key="8">
    <source>
        <dbReference type="Proteomes" id="UP000549394"/>
    </source>
</evidence>
<keyword evidence="3" id="KW-0408">Iron</keyword>
<organism evidence="7 8">
    <name type="scientific">Dimorphilus gyrociliatus</name>
    <dbReference type="NCBI Taxonomy" id="2664684"/>
    <lineage>
        <taxon>Eukaryota</taxon>
        <taxon>Metazoa</taxon>
        <taxon>Spiralia</taxon>
        <taxon>Lophotrochozoa</taxon>
        <taxon>Annelida</taxon>
        <taxon>Polychaeta</taxon>
        <taxon>Polychaeta incertae sedis</taxon>
        <taxon>Dinophilidae</taxon>
        <taxon>Dimorphilus</taxon>
    </lineage>
</organism>
<comment type="caution">
    <text evidence="7">The sequence shown here is derived from an EMBL/GenBank/DDBJ whole genome shotgun (WGS) entry which is preliminary data.</text>
</comment>
<accession>A0A7I8WC67</accession>
<dbReference type="GO" id="GO:0046872">
    <property type="term" value="F:metal ion binding"/>
    <property type="evidence" value="ECO:0007669"/>
    <property type="project" value="UniProtKB-KW"/>
</dbReference>
<keyword evidence="1" id="KW-0001">2Fe-2S</keyword>
<keyword evidence="2" id="KW-0479">Metal-binding</keyword>
<sequence>MAELATVAMHVDSREKSSPHRSRKMNFACKKLFTSASRALLVRKNLKDLPLKTFSTEILQPKAQKETITINFMKNGSKIPAKAKVGDHLLDVVIDNDIDLDGFGACEGTLSCSTCHLIFTDEQFKIIGTKPTDEELDMLDLAYDLVDTSRLGCQVFVTKEMNGWEIEVPAGVSDARDV</sequence>
<dbReference type="InterPro" id="IPR012675">
    <property type="entry name" value="Beta-grasp_dom_sf"/>
</dbReference>
<reference evidence="7 8" key="1">
    <citation type="submission" date="2020-08" db="EMBL/GenBank/DDBJ databases">
        <authorList>
            <person name="Hejnol A."/>
        </authorList>
    </citation>
    <scope>NUCLEOTIDE SEQUENCE [LARGE SCALE GENOMIC DNA]</scope>
</reference>
<dbReference type="Gene3D" id="3.10.20.30">
    <property type="match status" value="1"/>
</dbReference>
<dbReference type="Proteomes" id="UP000549394">
    <property type="component" value="Unassembled WGS sequence"/>
</dbReference>
<keyword evidence="8" id="KW-1185">Reference proteome</keyword>
<evidence type="ECO:0000256" key="3">
    <source>
        <dbReference type="ARBA" id="ARBA00023004"/>
    </source>
</evidence>
<dbReference type="PANTHER" id="PTHR23426:SF76">
    <property type="entry name" value="ADRENODOXIN-LIKE PROTEIN 2, MITOCHONDRIAL"/>
    <property type="match status" value="1"/>
</dbReference>
<dbReference type="PANTHER" id="PTHR23426">
    <property type="entry name" value="FERREDOXIN/ADRENODOXIN"/>
    <property type="match status" value="1"/>
</dbReference>
<dbReference type="AlphaFoldDB" id="A0A7I8WC67"/>
<evidence type="ECO:0000256" key="5">
    <source>
        <dbReference type="ARBA" id="ARBA00034078"/>
    </source>
</evidence>
<dbReference type="GO" id="GO:0009055">
    <property type="term" value="F:electron transfer activity"/>
    <property type="evidence" value="ECO:0007669"/>
    <property type="project" value="TreeGrafter"/>
</dbReference>
<evidence type="ECO:0000256" key="1">
    <source>
        <dbReference type="ARBA" id="ARBA00022714"/>
    </source>
</evidence>
<comment type="cofactor">
    <cofactor evidence="5">
        <name>[2Fe-2S] cluster</name>
        <dbReference type="ChEBI" id="CHEBI:190135"/>
    </cofactor>
</comment>
<dbReference type="SUPFAM" id="SSF54292">
    <property type="entry name" value="2Fe-2S ferredoxin-like"/>
    <property type="match status" value="1"/>
</dbReference>
<dbReference type="InterPro" id="IPR001041">
    <property type="entry name" value="2Fe-2S_ferredoxin-type"/>
</dbReference>
<dbReference type="PRINTS" id="PR00355">
    <property type="entry name" value="ADRENODOXIN"/>
</dbReference>
<dbReference type="InterPro" id="IPR036010">
    <property type="entry name" value="2Fe-2S_ferredoxin-like_sf"/>
</dbReference>
<dbReference type="EMBL" id="CAJFCJ010000028">
    <property type="protein sequence ID" value="CAD5125736.1"/>
    <property type="molecule type" value="Genomic_DNA"/>
</dbReference>
<keyword evidence="4" id="KW-0411">Iron-sulfur</keyword>
<protein>
    <submittedName>
        <fullName evidence="7">DgyrCDS13945</fullName>
    </submittedName>
</protein>
<feature type="domain" description="2Fe-2S ferredoxin-type" evidence="6">
    <location>
        <begin position="68"/>
        <end position="172"/>
    </location>
</feature>
<evidence type="ECO:0000313" key="7">
    <source>
        <dbReference type="EMBL" id="CAD5125736.1"/>
    </source>
</evidence>
<dbReference type="InterPro" id="IPR018298">
    <property type="entry name" value="Adrenodoxin_Fe-S_BS"/>
</dbReference>
<proteinExistence type="predicted"/>
<dbReference type="PROSITE" id="PS00814">
    <property type="entry name" value="ADX"/>
    <property type="match status" value="1"/>
</dbReference>
<dbReference type="InterPro" id="IPR001055">
    <property type="entry name" value="Adrenodoxin-like"/>
</dbReference>
<dbReference type="GO" id="GO:0005739">
    <property type="term" value="C:mitochondrion"/>
    <property type="evidence" value="ECO:0007669"/>
    <property type="project" value="TreeGrafter"/>
</dbReference>
<evidence type="ECO:0000256" key="4">
    <source>
        <dbReference type="ARBA" id="ARBA00023014"/>
    </source>
</evidence>